<evidence type="ECO:0000313" key="7">
    <source>
        <dbReference type="Proteomes" id="UP000252355"/>
    </source>
</evidence>
<dbReference type="GO" id="GO:0030288">
    <property type="term" value="C:outer membrane-bounded periplasmic space"/>
    <property type="evidence" value="ECO:0007669"/>
    <property type="project" value="InterPro"/>
</dbReference>
<reference evidence="6 7" key="1">
    <citation type="submission" date="2018-05" db="EMBL/GenBank/DDBJ databases">
        <title>A metagenomic window into the 2 km-deep terrestrial subsurface aquifer revealed taxonomically and functionally diverse microbial community comprising novel uncultured bacterial lineages.</title>
        <authorList>
            <person name="Kadnikov V.V."/>
            <person name="Mardanov A.V."/>
            <person name="Beletsky A.V."/>
            <person name="Banks D."/>
            <person name="Pimenov N.V."/>
            <person name="Frank Y.A."/>
            <person name="Karnachuk O.V."/>
            <person name="Ravin N.V."/>
        </authorList>
    </citation>
    <scope>NUCLEOTIDE SEQUENCE [LARGE SCALE GENOMIC DNA]</scope>
    <source>
        <strain evidence="6">BY5</strain>
    </source>
</reference>
<dbReference type="Gene3D" id="3.40.50.10610">
    <property type="entry name" value="ABC-type transport auxiliary lipoprotein component"/>
    <property type="match status" value="1"/>
</dbReference>
<dbReference type="InterPro" id="IPR038165">
    <property type="entry name" value="FlgT_C_sf"/>
</dbReference>
<keyword evidence="4" id="KW-0564">Palmitate</keyword>
<evidence type="ECO:0000313" key="6">
    <source>
        <dbReference type="EMBL" id="RCK79836.1"/>
    </source>
</evidence>
<dbReference type="Gene3D" id="2.40.10.410">
    <property type="entry name" value="FlgT, C-terminal domain"/>
    <property type="match status" value="1"/>
</dbReference>
<protein>
    <recommendedName>
        <fullName evidence="8">Flagellar assembly protein T C-terminal domain-containing protein</fullName>
    </recommendedName>
</protein>
<proteinExistence type="predicted"/>
<comment type="caution">
    <text evidence="6">The sequence shown here is derived from an EMBL/GenBank/DDBJ whole genome shotgun (WGS) entry which is preliminary data.</text>
</comment>
<sequence length="311" mass="33799">MDLFLRSSVRGQRVARWLGCGLIALWLIAGSAVEARPRVAVLPFKTGAGFDYPLGEGLAQLLRKRIMATGKVLVVDREELHNMKGELQLADDGYFDPSTFPEKGGFQGADYLIVGRVLDFGHYSRDTTLGALSSMVQMQGLQHKKTTAYVRLGIEVIDLHTGRLVLSEEAEGKNQTSGAILMAGDLKKIFVGGLKIGQAEFDKSMIGRATNQSLDRLMSRLASLFVKEAKVLAVSPDGIVIDMGASSGLQVGTKGRVFSTREIKNSAGRVVWRSRRQVGEAVVAEVQPEDALLHCPAIKDLKEGDVVVFDQ</sequence>
<evidence type="ECO:0000256" key="3">
    <source>
        <dbReference type="ARBA" id="ARBA00023136"/>
    </source>
</evidence>
<dbReference type="Pfam" id="PF03783">
    <property type="entry name" value="CsgG"/>
    <property type="match status" value="1"/>
</dbReference>
<dbReference type="InterPro" id="IPR005534">
    <property type="entry name" value="Curli_assmbl/transp-comp_CsgG"/>
</dbReference>
<keyword evidence="2" id="KW-0732">Signal</keyword>
<dbReference type="AlphaFoldDB" id="A0A367ZP79"/>
<gene>
    <name evidence="6" type="ORF">OZSIB_3990</name>
</gene>
<evidence type="ECO:0000256" key="5">
    <source>
        <dbReference type="ARBA" id="ARBA00023288"/>
    </source>
</evidence>
<keyword evidence="3" id="KW-0472">Membrane</keyword>
<evidence type="ECO:0000256" key="4">
    <source>
        <dbReference type="ARBA" id="ARBA00023139"/>
    </source>
</evidence>
<evidence type="ECO:0000256" key="2">
    <source>
        <dbReference type="ARBA" id="ARBA00022729"/>
    </source>
</evidence>
<dbReference type="Proteomes" id="UP000252355">
    <property type="component" value="Unassembled WGS sequence"/>
</dbReference>
<dbReference type="EMBL" id="QOQW01000010">
    <property type="protein sequence ID" value="RCK79836.1"/>
    <property type="molecule type" value="Genomic_DNA"/>
</dbReference>
<dbReference type="PANTHER" id="PTHR41164:SF1">
    <property type="entry name" value="CURLI PRODUCTION ASSEMBLY_TRANSPORT COMPONENT CSGG"/>
    <property type="match status" value="1"/>
</dbReference>
<dbReference type="PANTHER" id="PTHR41164">
    <property type="entry name" value="CURLI PRODUCTION ASSEMBLY/TRANSPORT COMPONENT CSGG"/>
    <property type="match status" value="1"/>
</dbReference>
<organism evidence="6 7">
    <name type="scientific">Candidatus Ozemobacter sibiricus</name>
    <dbReference type="NCBI Taxonomy" id="2268124"/>
    <lineage>
        <taxon>Bacteria</taxon>
        <taxon>Candidatus Ozemobacteria</taxon>
        <taxon>Candidatus Ozemobacterales</taxon>
        <taxon>Candidatus Ozemobacteraceae</taxon>
        <taxon>Candidatus Ozemobacter</taxon>
    </lineage>
</organism>
<name>A0A367ZP79_9BACT</name>
<keyword evidence="1" id="KW-1003">Cell membrane</keyword>
<evidence type="ECO:0000256" key="1">
    <source>
        <dbReference type="ARBA" id="ARBA00022475"/>
    </source>
</evidence>
<keyword evidence="5" id="KW-0449">Lipoprotein</keyword>
<accession>A0A367ZP79</accession>
<evidence type="ECO:0008006" key="8">
    <source>
        <dbReference type="Google" id="ProtNLM"/>
    </source>
</evidence>